<feature type="signal peptide" evidence="2">
    <location>
        <begin position="1"/>
        <end position="18"/>
    </location>
</feature>
<evidence type="ECO:0000256" key="2">
    <source>
        <dbReference type="SAM" id="SignalP"/>
    </source>
</evidence>
<keyword evidence="2" id="KW-0732">Signal</keyword>
<feature type="compositionally biased region" description="Basic and acidic residues" evidence="1">
    <location>
        <begin position="237"/>
        <end position="260"/>
    </location>
</feature>
<reference evidence="5" key="1">
    <citation type="submission" date="2025-08" db="UniProtKB">
        <authorList>
            <consortium name="RefSeq"/>
        </authorList>
    </citation>
    <scope>IDENTIFICATION</scope>
    <source>
        <tissue evidence="5">Gonads</tissue>
    </source>
</reference>
<dbReference type="Proteomes" id="UP000504635">
    <property type="component" value="Unplaced"/>
</dbReference>
<evidence type="ECO:0000259" key="3">
    <source>
        <dbReference type="Pfam" id="PF03067"/>
    </source>
</evidence>
<sequence>MALKLLVVLSFLNVFVHKEVEGHGYMISPPNRASLWRIDWTQPANYNDNEYFCGGTYVQYYLNEGKCGPCGDNWKDPPPRSNENTGTYGNGIVVSNYTAGSIIEVTSLLTANHMGSLYFYLCELTNPNLPETEDCFQLLRLADGTEAHIVKSTDYTVVSKVKLPDDLSCDRCVLRWHYRTGNSWGKCEDGTQNIGCGDQEIFRSCADVRILPAQQNEDDEPEVPEVPVVPVDPVVPDSDKVPDTPEKPEDPEFSDEHPADCEFPANHHRKPRDLKAKLLKL</sequence>
<keyword evidence="4" id="KW-1185">Reference proteome</keyword>
<evidence type="ECO:0000313" key="4">
    <source>
        <dbReference type="Proteomes" id="UP000504635"/>
    </source>
</evidence>
<dbReference type="GeneID" id="115891457"/>
<gene>
    <name evidence="5" type="primary">LOC115891457</name>
</gene>
<feature type="region of interest" description="Disordered" evidence="1">
    <location>
        <begin position="214"/>
        <end position="269"/>
    </location>
</feature>
<feature type="chain" id="PRO_5026828476" evidence="2">
    <location>
        <begin position="19"/>
        <end position="281"/>
    </location>
</feature>
<name>A0A6J2YX44_SITOR</name>
<dbReference type="RefSeq" id="XP_030767766.1">
    <property type="nucleotide sequence ID" value="XM_030911906.1"/>
</dbReference>
<feature type="compositionally biased region" description="Low complexity" evidence="1">
    <location>
        <begin position="225"/>
        <end position="236"/>
    </location>
</feature>
<evidence type="ECO:0000256" key="1">
    <source>
        <dbReference type="SAM" id="MobiDB-lite"/>
    </source>
</evidence>
<accession>A0A6J2YX44</accession>
<dbReference type="OrthoDB" id="64893at2759"/>
<feature type="domain" description="Chitin-binding type-4" evidence="3">
    <location>
        <begin position="23"/>
        <end position="208"/>
    </location>
</feature>
<dbReference type="KEGG" id="soy:115891457"/>
<dbReference type="AlphaFoldDB" id="A0A6J2YX44"/>
<evidence type="ECO:0000313" key="5">
    <source>
        <dbReference type="RefSeq" id="XP_030767766.1"/>
    </source>
</evidence>
<protein>
    <submittedName>
        <fullName evidence="5">Uncharacterized protein LOC115891457</fullName>
    </submittedName>
</protein>
<dbReference type="Pfam" id="PF03067">
    <property type="entry name" value="LPMO_10"/>
    <property type="match status" value="1"/>
</dbReference>
<proteinExistence type="predicted"/>
<organism evidence="4 5">
    <name type="scientific">Sitophilus oryzae</name>
    <name type="common">Rice weevil</name>
    <name type="synonym">Curculio oryzae</name>
    <dbReference type="NCBI Taxonomy" id="7048"/>
    <lineage>
        <taxon>Eukaryota</taxon>
        <taxon>Metazoa</taxon>
        <taxon>Ecdysozoa</taxon>
        <taxon>Arthropoda</taxon>
        <taxon>Hexapoda</taxon>
        <taxon>Insecta</taxon>
        <taxon>Pterygota</taxon>
        <taxon>Neoptera</taxon>
        <taxon>Endopterygota</taxon>
        <taxon>Coleoptera</taxon>
        <taxon>Polyphaga</taxon>
        <taxon>Cucujiformia</taxon>
        <taxon>Curculionidae</taxon>
        <taxon>Dryophthorinae</taxon>
        <taxon>Sitophilus</taxon>
    </lineage>
</organism>
<dbReference type="InParanoid" id="A0A6J2YX44"/>
<dbReference type="InterPro" id="IPR004302">
    <property type="entry name" value="Cellulose/chitin-bd_N"/>
</dbReference>